<evidence type="ECO:0000313" key="4">
    <source>
        <dbReference type="EMBL" id="CAH1118839.1"/>
    </source>
</evidence>
<dbReference type="AlphaFoldDB" id="A0A9P0DJ60"/>
<protein>
    <recommendedName>
        <fullName evidence="6">39S ribosomal protein L1, mitochondrial</fullName>
    </recommendedName>
</protein>
<keyword evidence="5" id="KW-1185">Reference proteome</keyword>
<gene>
    <name evidence="4" type="ORF">PHAECO_LOCUS3163</name>
</gene>
<dbReference type="InterPro" id="IPR016095">
    <property type="entry name" value="Ribosomal_uL1_3-a/b-sand"/>
</dbReference>
<dbReference type="Proteomes" id="UP001153737">
    <property type="component" value="Chromosome 12"/>
</dbReference>
<evidence type="ECO:0000256" key="2">
    <source>
        <dbReference type="ARBA" id="ARBA00022980"/>
    </source>
</evidence>
<dbReference type="GO" id="GO:0005840">
    <property type="term" value="C:ribosome"/>
    <property type="evidence" value="ECO:0007669"/>
    <property type="project" value="UniProtKB-KW"/>
</dbReference>
<dbReference type="Gene3D" id="3.40.50.790">
    <property type="match status" value="1"/>
</dbReference>
<dbReference type="SUPFAM" id="SSF56808">
    <property type="entry name" value="Ribosomal protein L1"/>
    <property type="match status" value="1"/>
</dbReference>
<dbReference type="InterPro" id="IPR023674">
    <property type="entry name" value="Ribosomal_uL1-like"/>
</dbReference>
<dbReference type="PANTHER" id="PTHR36427">
    <property type="entry name" value="54S RIBOSOMAL PROTEIN L1, MITOCHONDRIAL"/>
    <property type="match status" value="1"/>
</dbReference>
<name>A0A9P0DJ60_PHACE</name>
<organism evidence="4 5">
    <name type="scientific">Phaedon cochleariae</name>
    <name type="common">Mustard beetle</name>
    <dbReference type="NCBI Taxonomy" id="80249"/>
    <lineage>
        <taxon>Eukaryota</taxon>
        <taxon>Metazoa</taxon>
        <taxon>Ecdysozoa</taxon>
        <taxon>Arthropoda</taxon>
        <taxon>Hexapoda</taxon>
        <taxon>Insecta</taxon>
        <taxon>Pterygota</taxon>
        <taxon>Neoptera</taxon>
        <taxon>Endopterygota</taxon>
        <taxon>Coleoptera</taxon>
        <taxon>Polyphaga</taxon>
        <taxon>Cucujiformia</taxon>
        <taxon>Chrysomeloidea</taxon>
        <taxon>Chrysomelidae</taxon>
        <taxon>Chrysomelinae</taxon>
        <taxon>Chrysomelini</taxon>
        <taxon>Phaedon</taxon>
    </lineage>
</organism>
<dbReference type="GO" id="GO:1990904">
    <property type="term" value="C:ribonucleoprotein complex"/>
    <property type="evidence" value="ECO:0007669"/>
    <property type="project" value="UniProtKB-KW"/>
</dbReference>
<dbReference type="Pfam" id="PF00687">
    <property type="entry name" value="Ribosomal_L1"/>
    <property type="match status" value="1"/>
</dbReference>
<evidence type="ECO:0000256" key="1">
    <source>
        <dbReference type="ARBA" id="ARBA00010531"/>
    </source>
</evidence>
<reference evidence="4" key="1">
    <citation type="submission" date="2022-01" db="EMBL/GenBank/DDBJ databases">
        <authorList>
            <person name="King R."/>
        </authorList>
    </citation>
    <scope>NUCLEOTIDE SEQUENCE</scope>
</reference>
<evidence type="ECO:0000256" key="3">
    <source>
        <dbReference type="ARBA" id="ARBA00023274"/>
    </source>
</evidence>
<reference evidence="4" key="2">
    <citation type="submission" date="2022-10" db="EMBL/GenBank/DDBJ databases">
        <authorList>
            <consortium name="ENA_rothamsted_submissions"/>
            <consortium name="culmorum"/>
            <person name="King R."/>
        </authorList>
    </citation>
    <scope>NUCLEOTIDE SEQUENCE</scope>
</reference>
<evidence type="ECO:0008006" key="6">
    <source>
        <dbReference type="Google" id="ProtNLM"/>
    </source>
</evidence>
<dbReference type="PANTHER" id="PTHR36427:SF3">
    <property type="entry name" value="LARGE RIBOSOMAL SUBUNIT PROTEIN UL1M"/>
    <property type="match status" value="1"/>
</dbReference>
<evidence type="ECO:0000313" key="5">
    <source>
        <dbReference type="Proteomes" id="UP001153737"/>
    </source>
</evidence>
<comment type="similarity">
    <text evidence="1">Belongs to the universal ribosomal protein uL1 family.</text>
</comment>
<dbReference type="InterPro" id="IPR028364">
    <property type="entry name" value="Ribosomal_uL1/biogenesis"/>
</dbReference>
<keyword evidence="2" id="KW-0689">Ribosomal protein</keyword>
<accession>A0A9P0DJ60</accession>
<keyword evidence="3" id="KW-0687">Ribonucleoprotein</keyword>
<sequence length="355" mass="41036">MLLPTFRLLQHGITNVCNNSLPKSVLESSSFLQTRHYAARKGTRERKKKAAAKAKSKVVEQKVGFIPHNQRNREQFLMKREKRKFDDSMRRDPIDNVFVAKYYKWIVYPFTEAVECHRQTHHPDMYNKPNAPLHLTVELNMIGEKQTRFVDNFTRIVGIPHKFDQNEERAILAFTKNPELQQEAANAGALLAGGVELIKQIQNGQINLQDFKFIIAHPEILPELVVLRGLMKRRFPNPKLGTLGVDMKDMVEQFLHGINYSAIKDEYEKDFGAIETVIGTLDMDPKHLEENFAALVRDVNTMRPKRAGHFISRCILWSPPSPEKLKVDHERYIDVGKLNDQRAEEENEDSERIAL</sequence>
<dbReference type="OrthoDB" id="1747252at2759"/>
<dbReference type="EMBL" id="OU896718">
    <property type="protein sequence ID" value="CAH1118839.1"/>
    <property type="molecule type" value="Genomic_DNA"/>
</dbReference>
<dbReference type="Gene3D" id="3.30.190.20">
    <property type="match status" value="1"/>
</dbReference>
<proteinExistence type="inferred from homology"/>